<protein>
    <submittedName>
        <fullName evidence="19">TonB-dependent siderophore receptor</fullName>
    </submittedName>
</protein>
<keyword evidence="13 14" id="KW-0998">Cell outer membrane</keyword>
<evidence type="ECO:0000313" key="19">
    <source>
        <dbReference type="EMBL" id="ACT48817.1"/>
    </source>
</evidence>
<keyword evidence="20" id="KW-1185">Reference proteome</keyword>
<dbReference type="Gene3D" id="2.170.130.10">
    <property type="entry name" value="TonB-dependent receptor, plug domain"/>
    <property type="match status" value="1"/>
</dbReference>
<evidence type="ECO:0000256" key="4">
    <source>
        <dbReference type="ARBA" id="ARBA00022452"/>
    </source>
</evidence>
<evidence type="ECO:0000256" key="15">
    <source>
        <dbReference type="RuleBase" id="RU003357"/>
    </source>
</evidence>
<dbReference type="InterPro" id="IPR037066">
    <property type="entry name" value="Plug_dom_sf"/>
</dbReference>
<dbReference type="GO" id="GO:0009279">
    <property type="term" value="C:cell outer membrane"/>
    <property type="evidence" value="ECO:0007669"/>
    <property type="project" value="UniProtKB-SubCell"/>
</dbReference>
<evidence type="ECO:0000256" key="13">
    <source>
        <dbReference type="ARBA" id="ARBA00023237"/>
    </source>
</evidence>
<keyword evidence="10 15" id="KW-0798">TonB box</keyword>
<dbReference type="GO" id="GO:0038023">
    <property type="term" value="F:signaling receptor activity"/>
    <property type="evidence" value="ECO:0007669"/>
    <property type="project" value="InterPro"/>
</dbReference>
<feature type="chain" id="PRO_5002973475" evidence="16">
    <location>
        <begin position="29"/>
        <end position="735"/>
    </location>
</feature>
<dbReference type="PROSITE" id="PS52016">
    <property type="entry name" value="TONB_DEPENDENT_REC_3"/>
    <property type="match status" value="1"/>
</dbReference>
<keyword evidence="4 14" id="KW-1134">Transmembrane beta strand</keyword>
<evidence type="ECO:0000256" key="3">
    <source>
        <dbReference type="ARBA" id="ARBA00022448"/>
    </source>
</evidence>
<evidence type="ECO:0000256" key="6">
    <source>
        <dbReference type="ARBA" id="ARBA00022692"/>
    </source>
</evidence>
<dbReference type="SUPFAM" id="SSF56935">
    <property type="entry name" value="Porins"/>
    <property type="match status" value="1"/>
</dbReference>
<keyword evidence="6 14" id="KW-0812">Transmembrane</keyword>
<keyword evidence="7 16" id="KW-0732">Signal</keyword>
<evidence type="ECO:0000256" key="11">
    <source>
        <dbReference type="ARBA" id="ARBA00023136"/>
    </source>
</evidence>
<keyword evidence="9" id="KW-0406">Ion transport</keyword>
<gene>
    <name evidence="19" type="ordered locus">Mmol_1914</name>
</gene>
<dbReference type="PANTHER" id="PTHR32552:SF68">
    <property type="entry name" value="FERRICHROME OUTER MEMBRANE TRANSPORTER_PHAGE RECEPTOR"/>
    <property type="match status" value="1"/>
</dbReference>
<dbReference type="GO" id="GO:0015891">
    <property type="term" value="P:siderophore transport"/>
    <property type="evidence" value="ECO:0007669"/>
    <property type="project" value="InterPro"/>
</dbReference>
<name>C6WY98_METML</name>
<dbReference type="STRING" id="583345.Mmol_1914"/>
<dbReference type="CDD" id="cd01347">
    <property type="entry name" value="ligand_gated_channel"/>
    <property type="match status" value="1"/>
</dbReference>
<dbReference type="GO" id="GO:0015344">
    <property type="term" value="F:siderophore uptake transmembrane transporter activity"/>
    <property type="evidence" value="ECO:0007669"/>
    <property type="project" value="TreeGrafter"/>
</dbReference>
<dbReference type="KEGG" id="mmb:Mmol_1914"/>
<dbReference type="AlphaFoldDB" id="C6WY98"/>
<dbReference type="OrthoDB" id="127311at2"/>
<dbReference type="HOGENOM" id="CLU_008287_9_4_4"/>
<comment type="subcellular location">
    <subcellularLocation>
        <location evidence="1 14">Cell outer membrane</location>
        <topology evidence="1 14">Multi-pass membrane protein</topology>
    </subcellularLocation>
</comment>
<dbReference type="NCBIfam" id="TIGR01783">
    <property type="entry name" value="TonB-siderophor"/>
    <property type="match status" value="1"/>
</dbReference>
<proteinExistence type="inferred from homology"/>
<evidence type="ECO:0000256" key="1">
    <source>
        <dbReference type="ARBA" id="ARBA00004571"/>
    </source>
</evidence>
<reference evidence="19 20" key="2">
    <citation type="journal article" date="2011" name="J. Bacteriol.">
        <title>Genomes of three methylotrophs from a single niche uncover genetic and metabolic divergence of Methylophilaceae.</title>
        <authorList>
            <person name="Lapidus A."/>
            <person name="Clum A."/>
            <person name="Labutti K."/>
            <person name="Kaluzhnaya M.G."/>
            <person name="Lim S."/>
            <person name="Beck D.A."/>
            <person name="Glavina Del Rio T."/>
            <person name="Nolan M."/>
            <person name="Mavromatis K."/>
            <person name="Huntemann M."/>
            <person name="Lucas S."/>
            <person name="Lidstrom M.E."/>
            <person name="Ivanova N."/>
            <person name="Chistoserdova L."/>
        </authorList>
    </citation>
    <scope>NUCLEOTIDE SEQUENCE [LARGE SCALE GENOMIC DNA]</scope>
    <source>
        <strain evidence="20">JLW8 / ATCC BAA-1282 / DSM 17540</strain>
    </source>
</reference>
<keyword evidence="12 19" id="KW-0675">Receptor</keyword>
<evidence type="ECO:0000256" key="5">
    <source>
        <dbReference type="ARBA" id="ARBA00022496"/>
    </source>
</evidence>
<comment type="similarity">
    <text evidence="2 14 15">Belongs to the TonB-dependent receptor family.</text>
</comment>
<evidence type="ECO:0000256" key="14">
    <source>
        <dbReference type="PROSITE-ProRule" id="PRU01360"/>
    </source>
</evidence>
<evidence type="ECO:0000256" key="12">
    <source>
        <dbReference type="ARBA" id="ARBA00023170"/>
    </source>
</evidence>
<dbReference type="PANTHER" id="PTHR32552">
    <property type="entry name" value="FERRICHROME IRON RECEPTOR-RELATED"/>
    <property type="match status" value="1"/>
</dbReference>
<feature type="signal peptide" evidence="16">
    <location>
        <begin position="1"/>
        <end position="28"/>
    </location>
</feature>
<sequence length="735" mass="80019">MQRSIFRFTPLHCAVLTALSVMPVSVFAETATDTPATPVLNLNQDGTSAKQAETLPEVSVTETKSITRDYQSVRTTTGSKTETPAIDIPASIISIPKAVLEDQGSKGMNDALMNVSGVQQNYAGGYGFADNFNIRGLNMRWLRDGVVDGSTQNGYYRTMTDIESIEVLKGPGSALYGSSQPGGSVNVITKQPTDKTIAKIEMGAGSFDTQRVSGDFGGAVNGVATRLNVGYERSDGFRGLGREITEILPSVRFNLSDTQTLTLDYDYRDIKLTPDNYGVSFNSKGDLVTAPGRKERLYSPMNYVKQEINRFATTHDWKPSDDFKLKTSLVYDNRDISFLRNGGANVVNNTNVITGRSIRSQVDDAEYLDFTSEATMKFNTGSLGHTFLAGVEWQNTQIDSVRVGYNLPNIANANNPVVPEKTLNGIASVASQGFNRQLDSTTKSIYVQDQVKVTEQVKLRAGLRHDNVDFSDKGAQGTTAYRRIADEQNLTSHQLGAVYQPIPELSFYAGVSRGAFINIATESAALSTNPEKSQSKEIGVKSVLFDGRLDLNLALFRAERSNYYVTLPGTSIATPDGKDETSGIEIDAIGAINSELKLVANYTHLNPKNMSDNLATLALVQPVATPVKGNLPTGTSKDSGRVWLTWQPTSATWHGLGAGIGATYKGESYADSLNLLKVPSYVVYDASIFLRQKKWDLTVNFKNLTDKTYYSVPTFIGALPGDARSVMATVRFDLN</sequence>
<organism evidence="19 20">
    <name type="scientific">Methylotenera mobilis (strain JLW8 / ATCC BAA-1282 / DSM 17540)</name>
    <dbReference type="NCBI Taxonomy" id="583345"/>
    <lineage>
        <taxon>Bacteria</taxon>
        <taxon>Pseudomonadati</taxon>
        <taxon>Pseudomonadota</taxon>
        <taxon>Betaproteobacteria</taxon>
        <taxon>Nitrosomonadales</taxon>
        <taxon>Methylophilaceae</taxon>
        <taxon>Methylotenera</taxon>
    </lineage>
</organism>
<dbReference type="RefSeq" id="WP_015832852.1">
    <property type="nucleotide sequence ID" value="NC_012968.1"/>
</dbReference>
<keyword evidence="3 14" id="KW-0813">Transport</keyword>
<evidence type="ECO:0000256" key="7">
    <source>
        <dbReference type="ARBA" id="ARBA00022729"/>
    </source>
</evidence>
<dbReference type="InterPro" id="IPR036942">
    <property type="entry name" value="Beta-barrel_TonB_sf"/>
</dbReference>
<keyword evidence="8" id="KW-0408">Iron</keyword>
<evidence type="ECO:0000259" key="18">
    <source>
        <dbReference type="Pfam" id="PF07715"/>
    </source>
</evidence>
<dbReference type="Gene3D" id="2.40.170.20">
    <property type="entry name" value="TonB-dependent receptor, beta-barrel domain"/>
    <property type="match status" value="1"/>
</dbReference>
<keyword evidence="5" id="KW-0410">Iron transport</keyword>
<dbReference type="InterPro" id="IPR039426">
    <property type="entry name" value="TonB-dep_rcpt-like"/>
</dbReference>
<evidence type="ECO:0000256" key="2">
    <source>
        <dbReference type="ARBA" id="ARBA00009810"/>
    </source>
</evidence>
<evidence type="ECO:0000256" key="8">
    <source>
        <dbReference type="ARBA" id="ARBA00023004"/>
    </source>
</evidence>
<evidence type="ECO:0000256" key="9">
    <source>
        <dbReference type="ARBA" id="ARBA00023065"/>
    </source>
</evidence>
<evidence type="ECO:0000256" key="16">
    <source>
        <dbReference type="SAM" id="SignalP"/>
    </source>
</evidence>
<dbReference type="InterPro" id="IPR010105">
    <property type="entry name" value="TonB_sidphr_rcpt"/>
</dbReference>
<dbReference type="InterPro" id="IPR012910">
    <property type="entry name" value="Plug_dom"/>
</dbReference>
<accession>C6WY98</accession>
<feature type="domain" description="TonB-dependent receptor-like beta-barrel" evidence="17">
    <location>
        <begin position="255"/>
        <end position="704"/>
    </location>
</feature>
<dbReference type="eggNOG" id="COG4774">
    <property type="taxonomic scope" value="Bacteria"/>
</dbReference>
<feature type="domain" description="TonB-dependent receptor plug" evidence="18">
    <location>
        <begin position="86"/>
        <end position="183"/>
    </location>
</feature>
<evidence type="ECO:0000256" key="10">
    <source>
        <dbReference type="ARBA" id="ARBA00023077"/>
    </source>
</evidence>
<evidence type="ECO:0000313" key="20">
    <source>
        <dbReference type="Proteomes" id="UP000002742"/>
    </source>
</evidence>
<dbReference type="InterPro" id="IPR000531">
    <property type="entry name" value="Beta-barrel_TonB"/>
</dbReference>
<dbReference type="Pfam" id="PF00593">
    <property type="entry name" value="TonB_dep_Rec_b-barrel"/>
    <property type="match status" value="1"/>
</dbReference>
<dbReference type="Proteomes" id="UP000002742">
    <property type="component" value="Chromosome"/>
</dbReference>
<evidence type="ECO:0000259" key="17">
    <source>
        <dbReference type="Pfam" id="PF00593"/>
    </source>
</evidence>
<dbReference type="EMBL" id="CP001672">
    <property type="protein sequence ID" value="ACT48817.1"/>
    <property type="molecule type" value="Genomic_DNA"/>
</dbReference>
<dbReference type="Pfam" id="PF07715">
    <property type="entry name" value="Plug"/>
    <property type="match status" value="1"/>
</dbReference>
<keyword evidence="11 14" id="KW-0472">Membrane</keyword>
<reference evidence="20" key="1">
    <citation type="submission" date="2009-07" db="EMBL/GenBank/DDBJ databases">
        <title>Complete sequence of Methylotenera mobilis JLW8.</title>
        <authorList>
            <consortium name="US DOE Joint Genome Institute"/>
            <person name="Lucas S."/>
            <person name="Copeland A."/>
            <person name="Lapidus A."/>
            <person name="Glavina del Rio T."/>
            <person name="Tice H."/>
            <person name="Bruce D."/>
            <person name="Goodwin L."/>
            <person name="Pitluck S."/>
            <person name="LaButti K.M."/>
            <person name="Clum A."/>
            <person name="Larimer F."/>
            <person name="Land M."/>
            <person name="Hauser L."/>
            <person name="Kyrpides N."/>
            <person name="Mikhailova N."/>
            <person name="Kayluzhnaya M."/>
            <person name="Chistoserdova L."/>
        </authorList>
    </citation>
    <scope>NUCLEOTIDE SEQUENCE [LARGE SCALE GENOMIC DNA]</scope>
    <source>
        <strain evidence="20">JLW8 / ATCC BAA-1282 / DSM 17540</strain>
    </source>
</reference>